<evidence type="ECO:0000313" key="1">
    <source>
        <dbReference type="EMBL" id="KFI31552.1"/>
    </source>
</evidence>
<dbReference type="STRING" id="195105.CN97_10015"/>
<evidence type="ECO:0000313" key="2">
    <source>
        <dbReference type="Proteomes" id="UP000028826"/>
    </source>
</evidence>
<name>A0A086YBA2_9RHOB</name>
<keyword evidence="2" id="KW-1185">Reference proteome</keyword>
<dbReference type="Proteomes" id="UP000028826">
    <property type="component" value="Unassembled WGS sequence"/>
</dbReference>
<organism evidence="1 2">
    <name type="scientific">Haematobacter massiliensis</name>
    <dbReference type="NCBI Taxonomy" id="195105"/>
    <lineage>
        <taxon>Bacteria</taxon>
        <taxon>Pseudomonadati</taxon>
        <taxon>Pseudomonadota</taxon>
        <taxon>Alphaproteobacteria</taxon>
        <taxon>Rhodobacterales</taxon>
        <taxon>Paracoccaceae</taxon>
        <taxon>Haematobacter</taxon>
    </lineage>
</organism>
<reference evidence="1 2" key="1">
    <citation type="submission" date="2014-03" db="EMBL/GenBank/DDBJ databases">
        <title>Genome of Haematobacter massiliensis CCUG 47968.</title>
        <authorList>
            <person name="Wang D."/>
            <person name="Wang G."/>
        </authorList>
    </citation>
    <scope>NUCLEOTIDE SEQUENCE [LARGE SCALE GENOMIC DNA]</scope>
    <source>
        <strain evidence="1 2">CCUG 47968</strain>
    </source>
</reference>
<gene>
    <name evidence="1" type="ORF">CN97_10015</name>
</gene>
<dbReference type="RefSeq" id="WP_035707795.1">
    <property type="nucleotide sequence ID" value="NZ_CAMIFG010000003.1"/>
</dbReference>
<sequence length="67" mass="7045">MKDFLKRDIGIGDTVVHGVGGRYGGLSGPYDVVGLTPKMVRIGKRGSETSSVVLPNNLVVVAFEGVE</sequence>
<protein>
    <submittedName>
        <fullName evidence="1">Uncharacterized protein</fullName>
    </submittedName>
</protein>
<proteinExistence type="predicted"/>
<dbReference type="EMBL" id="JGYG01000002">
    <property type="protein sequence ID" value="KFI31552.1"/>
    <property type="molecule type" value="Genomic_DNA"/>
</dbReference>
<accession>A0A086YBA2</accession>
<dbReference type="AlphaFoldDB" id="A0A086YBA2"/>
<comment type="caution">
    <text evidence="1">The sequence shown here is derived from an EMBL/GenBank/DDBJ whole genome shotgun (WGS) entry which is preliminary data.</text>
</comment>